<evidence type="ECO:0000313" key="2">
    <source>
        <dbReference type="EMBL" id="GAA4822813.1"/>
    </source>
</evidence>
<accession>A0ABP9D0U6</accession>
<dbReference type="EMBL" id="BAABJX010000007">
    <property type="protein sequence ID" value="GAA4822813.1"/>
    <property type="molecule type" value="Genomic_DNA"/>
</dbReference>
<keyword evidence="3" id="KW-1185">Reference proteome</keyword>
<dbReference type="Pfam" id="PF00801">
    <property type="entry name" value="PKD"/>
    <property type="match status" value="1"/>
</dbReference>
<evidence type="ECO:0000259" key="1">
    <source>
        <dbReference type="Pfam" id="PF00801"/>
    </source>
</evidence>
<organism evidence="2 3">
    <name type="scientific">Algivirga pacifica</name>
    <dbReference type="NCBI Taxonomy" id="1162670"/>
    <lineage>
        <taxon>Bacteria</taxon>
        <taxon>Pseudomonadati</taxon>
        <taxon>Bacteroidota</taxon>
        <taxon>Cytophagia</taxon>
        <taxon>Cytophagales</taxon>
        <taxon>Flammeovirgaceae</taxon>
        <taxon>Algivirga</taxon>
    </lineage>
</organism>
<reference evidence="3" key="1">
    <citation type="journal article" date="2019" name="Int. J. Syst. Evol. Microbiol.">
        <title>The Global Catalogue of Microorganisms (GCM) 10K type strain sequencing project: providing services to taxonomists for standard genome sequencing and annotation.</title>
        <authorList>
            <consortium name="The Broad Institute Genomics Platform"/>
            <consortium name="The Broad Institute Genome Sequencing Center for Infectious Disease"/>
            <person name="Wu L."/>
            <person name="Ma J."/>
        </authorList>
    </citation>
    <scope>NUCLEOTIDE SEQUENCE [LARGE SCALE GENOMIC DNA]</scope>
    <source>
        <strain evidence="3">JCM 18326</strain>
    </source>
</reference>
<dbReference type="InterPro" id="IPR000601">
    <property type="entry name" value="PKD_dom"/>
</dbReference>
<evidence type="ECO:0000313" key="3">
    <source>
        <dbReference type="Proteomes" id="UP001500298"/>
    </source>
</evidence>
<sequence length="272" mass="30575">MQEYNRQIRLNSIFLNVLKVFMGSVLLSCAMQNETEMPGNEKLTQKARIQQEGPLEVGMTASFTVTLPESKEDVKYFWKVRNPDRTAVRLSTPDSVTAVFVIEQAGDYEVSVTIFEGDSSYHLQYKEEATQPVYVTVHRAAHPLIGDLTTLLNKSEGHMGDVQKTSEVIKLWQNYAGVESATYVNALGMGNGTLARNLGRGRMKVNKWQETDYAQLNGRKPTDDVVDVLLQLMLGGEDPSKVNIKYRGLMSDKVDKNDASFLQEFPYFPAPH</sequence>
<gene>
    <name evidence="2" type="ORF">GCM10023331_03980</name>
</gene>
<dbReference type="InterPro" id="IPR025566">
    <property type="entry name" value="DUF4331"/>
</dbReference>
<protein>
    <recommendedName>
        <fullName evidence="1">PKD domain-containing protein</fullName>
    </recommendedName>
</protein>
<proteinExistence type="predicted"/>
<dbReference type="RefSeq" id="WP_345368759.1">
    <property type="nucleotide sequence ID" value="NZ_BAABJX010000007.1"/>
</dbReference>
<dbReference type="Pfam" id="PF14224">
    <property type="entry name" value="DUF4331"/>
    <property type="match status" value="1"/>
</dbReference>
<comment type="caution">
    <text evidence="2">The sequence shown here is derived from an EMBL/GenBank/DDBJ whole genome shotgun (WGS) entry which is preliminary data.</text>
</comment>
<dbReference type="Proteomes" id="UP001500298">
    <property type="component" value="Unassembled WGS sequence"/>
</dbReference>
<feature type="domain" description="PKD" evidence="1">
    <location>
        <begin position="52"/>
        <end position="124"/>
    </location>
</feature>
<name>A0ABP9D0U6_9BACT</name>